<dbReference type="OrthoDB" id="2447315at2759"/>
<comment type="caution">
    <text evidence="2">The sequence shown here is derived from an EMBL/GenBank/DDBJ whole genome shotgun (WGS) entry which is preliminary data.</text>
</comment>
<protein>
    <submittedName>
        <fullName evidence="2">Uncharacterized protein</fullName>
    </submittedName>
</protein>
<sequence>MIYSFLGPFTITRLIGRNAVEVKLPEEVYRNTLVFPISLIKPYHQTGKDRFPSSNKTQSPQDMVELKESPSPLKKIIKARKIRINWKEHRKFLVRLKNQQLIKTNG</sequence>
<feature type="region of interest" description="Disordered" evidence="1">
    <location>
        <begin position="46"/>
        <end position="65"/>
    </location>
</feature>
<organism evidence="2 3">
    <name type="scientific">Austropuccinia psidii MF-1</name>
    <dbReference type="NCBI Taxonomy" id="1389203"/>
    <lineage>
        <taxon>Eukaryota</taxon>
        <taxon>Fungi</taxon>
        <taxon>Dikarya</taxon>
        <taxon>Basidiomycota</taxon>
        <taxon>Pucciniomycotina</taxon>
        <taxon>Pucciniomycetes</taxon>
        <taxon>Pucciniales</taxon>
        <taxon>Sphaerophragmiaceae</taxon>
        <taxon>Austropuccinia</taxon>
    </lineage>
</organism>
<dbReference type="AlphaFoldDB" id="A0A9Q3GQR8"/>
<keyword evidence="3" id="KW-1185">Reference proteome</keyword>
<evidence type="ECO:0000313" key="2">
    <source>
        <dbReference type="EMBL" id="MBW0475629.1"/>
    </source>
</evidence>
<reference evidence="2" key="1">
    <citation type="submission" date="2021-03" db="EMBL/GenBank/DDBJ databases">
        <title>Draft genome sequence of rust myrtle Austropuccinia psidii MF-1, a brazilian biotype.</title>
        <authorList>
            <person name="Quecine M.C."/>
            <person name="Pachon D.M.R."/>
            <person name="Bonatelli M.L."/>
            <person name="Correr F.H."/>
            <person name="Franceschini L.M."/>
            <person name="Leite T.F."/>
            <person name="Margarido G.R.A."/>
            <person name="Almeida C.A."/>
            <person name="Ferrarezi J.A."/>
            <person name="Labate C.A."/>
        </authorList>
    </citation>
    <scope>NUCLEOTIDE SEQUENCE</scope>
    <source>
        <strain evidence="2">MF-1</strain>
    </source>
</reference>
<evidence type="ECO:0000313" key="3">
    <source>
        <dbReference type="Proteomes" id="UP000765509"/>
    </source>
</evidence>
<gene>
    <name evidence="2" type="ORF">O181_015344</name>
</gene>
<dbReference type="Proteomes" id="UP000765509">
    <property type="component" value="Unassembled WGS sequence"/>
</dbReference>
<accession>A0A9Q3GQR8</accession>
<proteinExistence type="predicted"/>
<dbReference type="EMBL" id="AVOT02004180">
    <property type="protein sequence ID" value="MBW0475629.1"/>
    <property type="molecule type" value="Genomic_DNA"/>
</dbReference>
<name>A0A9Q3GQR8_9BASI</name>
<feature type="compositionally biased region" description="Polar residues" evidence="1">
    <location>
        <begin position="52"/>
        <end position="61"/>
    </location>
</feature>
<evidence type="ECO:0000256" key="1">
    <source>
        <dbReference type="SAM" id="MobiDB-lite"/>
    </source>
</evidence>